<evidence type="ECO:0000313" key="2">
    <source>
        <dbReference type="EMBL" id="EHC36595.1"/>
    </source>
</evidence>
<dbReference type="SUPFAM" id="SSF52540">
    <property type="entry name" value="P-loop containing nucleoside triphosphate hydrolases"/>
    <property type="match status" value="1"/>
</dbReference>
<dbReference type="PATRIC" id="fig|913241.3.peg.2501"/>
<reference evidence="2 3" key="1">
    <citation type="journal article" date="2011" name="BMC Genomics">
        <title>Genome sequencing reveals diversification of virulence factor content and possible host adaptation in distinct subpopulations of Salmonella enterica.</title>
        <authorList>
            <person name="den Bakker H.C."/>
            <person name="Moreno Switt A.I."/>
            <person name="Govoni G."/>
            <person name="Cummings C.A."/>
            <person name="Ranieri M.L."/>
            <person name="Degoricija L."/>
            <person name="Hoelzer K."/>
            <person name="Rodriguez-Rivera L.D."/>
            <person name="Brown S."/>
            <person name="Bolchacova E."/>
            <person name="Furtado M.R."/>
            <person name="Wiedmann M."/>
        </authorList>
    </citation>
    <scope>NUCLEOTIDE SEQUENCE [LARGE SCALE GENOMIC DNA]</scope>
    <source>
        <strain evidence="2 3">R6-377</strain>
    </source>
</reference>
<dbReference type="Pfam" id="PF02492">
    <property type="entry name" value="cobW"/>
    <property type="match status" value="1"/>
</dbReference>
<feature type="non-terminal residue" evidence="2">
    <location>
        <position position="1"/>
    </location>
</feature>
<evidence type="ECO:0000259" key="1">
    <source>
        <dbReference type="Pfam" id="PF02492"/>
    </source>
</evidence>
<dbReference type="InterPro" id="IPR051316">
    <property type="entry name" value="Zinc-reg_GTPase_activator"/>
</dbReference>
<dbReference type="GO" id="GO:0005737">
    <property type="term" value="C:cytoplasm"/>
    <property type="evidence" value="ECO:0007669"/>
    <property type="project" value="TreeGrafter"/>
</dbReference>
<dbReference type="EMBL" id="AFCJ01001423">
    <property type="protein sequence ID" value="EHC36595.1"/>
    <property type="molecule type" value="Genomic_DNA"/>
</dbReference>
<sequence length="393" mass="43028">CAPGRSLPLLFIDCSAPGKRNVKNLTFSALKMAEARLRQLSTSLFHVYSPGLLKVVMLYQYSGADVTKTNLITGFLGSGKTTSILHLLAHKDPAEKWAVLVNEFGEVGIDGALLADSGALLKEIPGGCMCCVNGLPMQVGLNTLLRQGKPDRLLIEPTGLGHPKQILDLLTAPVYEPWIDLRATLCILDPRLLLDQQSVANENFRDQLASADIIIANKTDRATAQSDAALQQWWRQYGGDRQLIHAEHGQIDGKLLDLPRQNLAELPASAAHSHTHASKKGLAALNLPAQQRWRRSLNSGQGHQACGWIFDADTVFDTIGLLEWARLAPVGRVKGVMRIQEGLVRINRQGDDLHIETQSVAPPDSRVELISNTETDWNTLQTALLKLRLATHA</sequence>
<dbReference type="CDD" id="cd03112">
    <property type="entry name" value="CobW-like"/>
    <property type="match status" value="1"/>
</dbReference>
<feature type="domain" description="CobW/HypB/UreG nucleotide-binding" evidence="1">
    <location>
        <begin position="70"/>
        <end position="240"/>
    </location>
</feature>
<comment type="caution">
    <text evidence="2">The sequence shown here is derived from an EMBL/GenBank/DDBJ whole genome shotgun (WGS) entry which is preliminary data.</text>
</comment>
<dbReference type="InterPro" id="IPR003495">
    <property type="entry name" value="CobW/HypB/UreG_nucleotide-bd"/>
</dbReference>
<name>G5LR10_SALET</name>
<proteinExistence type="predicted"/>
<evidence type="ECO:0000313" key="3">
    <source>
        <dbReference type="Proteomes" id="UP000004642"/>
    </source>
</evidence>
<dbReference type="PANTHER" id="PTHR13748:SF46">
    <property type="entry name" value="ZINC CHAPERONE YEIR"/>
    <property type="match status" value="1"/>
</dbReference>
<dbReference type="InterPro" id="IPR027417">
    <property type="entry name" value="P-loop_NTPase"/>
</dbReference>
<dbReference type="Gene3D" id="3.40.50.300">
    <property type="entry name" value="P-loop containing nucleotide triphosphate hydrolases"/>
    <property type="match status" value="1"/>
</dbReference>
<gene>
    <name evidence="2" type="ORF">LTSEALA_3297</name>
</gene>
<dbReference type="PANTHER" id="PTHR13748">
    <property type="entry name" value="COBW-RELATED"/>
    <property type="match status" value="1"/>
</dbReference>
<organism evidence="2 3">
    <name type="scientific">Salmonella enterica subsp. enterica serovar Alachua str. R6-377</name>
    <dbReference type="NCBI Taxonomy" id="913241"/>
    <lineage>
        <taxon>Bacteria</taxon>
        <taxon>Pseudomonadati</taxon>
        <taxon>Pseudomonadota</taxon>
        <taxon>Gammaproteobacteria</taxon>
        <taxon>Enterobacterales</taxon>
        <taxon>Enterobacteriaceae</taxon>
        <taxon>Salmonella</taxon>
    </lineage>
</organism>
<accession>G5LR10</accession>
<dbReference type="Proteomes" id="UP000004642">
    <property type="component" value="Unassembled WGS sequence"/>
</dbReference>
<protein>
    <submittedName>
        <fullName evidence="2">Putative GTPase</fullName>
    </submittedName>
</protein>
<dbReference type="AlphaFoldDB" id="G5LR10"/>